<evidence type="ECO:0000313" key="3">
    <source>
        <dbReference type="Proteomes" id="UP000257131"/>
    </source>
</evidence>
<dbReference type="SUPFAM" id="SSF53300">
    <property type="entry name" value="vWA-like"/>
    <property type="match status" value="1"/>
</dbReference>
<dbReference type="OrthoDB" id="9783818at2"/>
<name>A0A3D9BV49_9RHOB</name>
<reference evidence="2 3" key="1">
    <citation type="journal article" date="2017" name="Int. J. Syst. Evol. Microbiol.">
        <title>Rhodosalinus sediminis gen. nov., sp. nov., isolated from marine saltern.</title>
        <authorList>
            <person name="Guo L.Y."/>
            <person name="Ling S.K."/>
            <person name="Li C.M."/>
            <person name="Chen G.J."/>
            <person name="Du Z.J."/>
        </authorList>
    </citation>
    <scope>NUCLEOTIDE SEQUENCE [LARGE SCALE GENOMIC DNA]</scope>
    <source>
        <strain evidence="2 3">WDN1C137</strain>
    </source>
</reference>
<dbReference type="Gene3D" id="3.40.50.410">
    <property type="entry name" value="von Willebrand factor, type A domain"/>
    <property type="match status" value="1"/>
</dbReference>
<comment type="caution">
    <text evidence="2">The sequence shown here is derived from an EMBL/GenBank/DDBJ whole genome shotgun (WGS) entry which is preliminary data.</text>
</comment>
<dbReference type="PROSITE" id="PS50234">
    <property type="entry name" value="VWFA"/>
    <property type="match status" value="1"/>
</dbReference>
<evidence type="ECO:0000313" key="2">
    <source>
        <dbReference type="EMBL" id="REC57379.1"/>
    </source>
</evidence>
<dbReference type="Proteomes" id="UP000257131">
    <property type="component" value="Unassembled WGS sequence"/>
</dbReference>
<accession>A0A3D9BV49</accession>
<dbReference type="SMART" id="SM00327">
    <property type="entry name" value="VWA"/>
    <property type="match status" value="1"/>
</dbReference>
<gene>
    <name evidence="2" type="ORF">DRV84_07525</name>
</gene>
<keyword evidence="3" id="KW-1185">Reference proteome</keyword>
<sequence length="208" mass="21394">MLVFDGSASMAEVAYDITEAPRIEEARAALRRALPGIAAVRDVGLLTYGPGGADSCTGIALRVPPGPRTAGAVIAAVEALEPGGLTPLAASVERAAEALDYRARPGVVVLVTDGDETCGGRPCALGARLAATGADLQVHVIGFRIVDDIFRWNSPEAEGYAGPTVAKCLADATGGLYVSTRTVDELVRALERTLGCPVIGAVEARRRG</sequence>
<evidence type="ECO:0000259" key="1">
    <source>
        <dbReference type="PROSITE" id="PS50234"/>
    </source>
</evidence>
<dbReference type="EMBL" id="QOHR01000007">
    <property type="protein sequence ID" value="REC57379.1"/>
    <property type="molecule type" value="Genomic_DNA"/>
</dbReference>
<dbReference type="Pfam" id="PF13519">
    <property type="entry name" value="VWA_2"/>
    <property type="match status" value="1"/>
</dbReference>
<organism evidence="2 3">
    <name type="scientific">Rhodosalinus sediminis</name>
    <dbReference type="NCBI Taxonomy" id="1940533"/>
    <lineage>
        <taxon>Bacteria</taxon>
        <taxon>Pseudomonadati</taxon>
        <taxon>Pseudomonadota</taxon>
        <taxon>Alphaproteobacteria</taxon>
        <taxon>Rhodobacterales</taxon>
        <taxon>Paracoccaceae</taxon>
        <taxon>Rhodosalinus</taxon>
    </lineage>
</organism>
<dbReference type="InterPro" id="IPR002035">
    <property type="entry name" value="VWF_A"/>
</dbReference>
<dbReference type="InterPro" id="IPR036465">
    <property type="entry name" value="vWFA_dom_sf"/>
</dbReference>
<protein>
    <submittedName>
        <fullName evidence="2">VWA domain-containing protein</fullName>
    </submittedName>
</protein>
<proteinExistence type="predicted"/>
<dbReference type="AlphaFoldDB" id="A0A3D9BV49"/>
<feature type="domain" description="VWFA" evidence="1">
    <location>
        <begin position="1"/>
        <end position="194"/>
    </location>
</feature>